<dbReference type="Proteomes" id="UP000002043">
    <property type="component" value="Chromosome"/>
</dbReference>
<dbReference type="KEGG" id="tal:Thal_1015"/>
<keyword evidence="2 6" id="KW-0812">Transmembrane</keyword>
<keyword evidence="9" id="KW-1185">Reference proteome</keyword>
<dbReference type="GO" id="GO:0017004">
    <property type="term" value="P:cytochrome complex assembly"/>
    <property type="evidence" value="ECO:0007669"/>
    <property type="project" value="UniProtKB-KW"/>
</dbReference>
<proteinExistence type="predicted"/>
<feature type="transmembrane region" description="Helical" evidence="6">
    <location>
        <begin position="226"/>
        <end position="244"/>
    </location>
</feature>
<evidence type="ECO:0000256" key="6">
    <source>
        <dbReference type="SAM" id="Phobius"/>
    </source>
</evidence>
<reference evidence="9" key="1">
    <citation type="journal article" date="2010" name="Stand. Genomic Sci.">
        <title>Complete genome sequence of Thermocrinis albus type strain (HI 11/12T).</title>
        <authorList>
            <person name="Wirth R."/>
            <person name="Sikorski J."/>
            <person name="Brambilla E."/>
            <person name="Misra M."/>
            <person name="Lapidus A."/>
            <person name="Copeland A."/>
            <person name="Nolan M."/>
            <person name="Lucas S."/>
            <person name="Chen F."/>
            <person name="Tice H."/>
            <person name="Cheng J.F."/>
            <person name="Han C."/>
            <person name="Detter J.C."/>
            <person name="Tapia R."/>
            <person name="Bruce D."/>
            <person name="Goodwin L."/>
            <person name="Pitluck S."/>
            <person name="Pati A."/>
            <person name="Anderson I."/>
            <person name="Ivanova N."/>
            <person name="Mavromatis K."/>
            <person name="Mikhailova N."/>
            <person name="Chen A."/>
            <person name="Palaniappan K."/>
            <person name="Bilek Y."/>
            <person name="Hader T."/>
            <person name="Land M."/>
            <person name="Hauser L."/>
            <person name="Chang Y.J."/>
            <person name="Jeffries C.D."/>
            <person name="Tindall B.J."/>
            <person name="Rohde M."/>
            <person name="Goker M."/>
            <person name="Bristow J."/>
            <person name="Eisen J.A."/>
            <person name="Markowitz V."/>
            <person name="Hugenholtz P."/>
            <person name="Kyrpides N.C."/>
            <person name="Klenk H.P."/>
        </authorList>
    </citation>
    <scope>NUCLEOTIDE SEQUENCE [LARGE SCALE GENOMIC DNA]</scope>
    <source>
        <strain evidence="9">DSM 14484 / JCM 11386 / HI 11/12</strain>
    </source>
</reference>
<feature type="transmembrane region" description="Helical" evidence="6">
    <location>
        <begin position="6"/>
        <end position="23"/>
    </location>
</feature>
<feature type="transmembrane region" description="Helical" evidence="6">
    <location>
        <begin position="132"/>
        <end position="151"/>
    </location>
</feature>
<dbReference type="GO" id="GO:0016020">
    <property type="term" value="C:membrane"/>
    <property type="evidence" value="ECO:0007669"/>
    <property type="project" value="UniProtKB-SubCell"/>
</dbReference>
<accession>D3SLL7</accession>
<dbReference type="InterPro" id="IPR007816">
    <property type="entry name" value="ResB-like_domain"/>
</dbReference>
<name>D3SLL7_THEAH</name>
<gene>
    <name evidence="8" type="ordered locus">Thal_1015</name>
</gene>
<evidence type="ECO:0000256" key="3">
    <source>
        <dbReference type="ARBA" id="ARBA00022748"/>
    </source>
</evidence>
<organism evidence="8 9">
    <name type="scientific">Thermocrinis albus (strain DSM 14484 / JCM 11386 / HI 11/12)</name>
    <dbReference type="NCBI Taxonomy" id="638303"/>
    <lineage>
        <taxon>Bacteria</taxon>
        <taxon>Pseudomonadati</taxon>
        <taxon>Aquificota</taxon>
        <taxon>Aquificia</taxon>
        <taxon>Aquificales</taxon>
        <taxon>Aquificaceae</taxon>
        <taxon>Thermocrinis</taxon>
    </lineage>
</organism>
<dbReference type="Pfam" id="PF05140">
    <property type="entry name" value="ResB"/>
    <property type="match status" value="1"/>
</dbReference>
<dbReference type="HOGENOM" id="CLU_034630_1_0_0"/>
<keyword evidence="4 6" id="KW-1133">Transmembrane helix</keyword>
<evidence type="ECO:0000256" key="1">
    <source>
        <dbReference type="ARBA" id="ARBA00004141"/>
    </source>
</evidence>
<evidence type="ECO:0000256" key="5">
    <source>
        <dbReference type="ARBA" id="ARBA00023136"/>
    </source>
</evidence>
<evidence type="ECO:0000256" key="4">
    <source>
        <dbReference type="ARBA" id="ARBA00022989"/>
    </source>
</evidence>
<feature type="transmembrane region" description="Helical" evidence="6">
    <location>
        <begin position="75"/>
        <end position="96"/>
    </location>
</feature>
<dbReference type="InterPro" id="IPR023494">
    <property type="entry name" value="Cyt_c_bgen_Ccs1/CcsB/ResB"/>
</dbReference>
<dbReference type="STRING" id="638303.Thal_1015"/>
<evidence type="ECO:0000259" key="7">
    <source>
        <dbReference type="Pfam" id="PF05140"/>
    </source>
</evidence>
<dbReference type="PANTHER" id="PTHR31566:SF0">
    <property type="entry name" value="CYTOCHROME C BIOGENESIS PROTEIN CCS1, CHLOROPLASTIC"/>
    <property type="match status" value="1"/>
</dbReference>
<dbReference type="PANTHER" id="PTHR31566">
    <property type="entry name" value="CYTOCHROME C BIOGENESIS PROTEIN CCS1, CHLOROPLASTIC"/>
    <property type="match status" value="1"/>
</dbReference>
<protein>
    <submittedName>
        <fullName evidence="8">ResB family protein</fullName>
    </submittedName>
</protein>
<dbReference type="AlphaFoldDB" id="D3SLL7"/>
<keyword evidence="3" id="KW-0201">Cytochrome c-type biogenesis</keyword>
<dbReference type="EMBL" id="CP001931">
    <property type="protein sequence ID" value="ADC89647.1"/>
    <property type="molecule type" value="Genomic_DNA"/>
</dbReference>
<comment type="subcellular location">
    <subcellularLocation>
        <location evidence="1">Membrane</location>
        <topology evidence="1">Multi-pass membrane protein</topology>
    </subcellularLocation>
</comment>
<evidence type="ECO:0000313" key="8">
    <source>
        <dbReference type="EMBL" id="ADC89647.1"/>
    </source>
</evidence>
<feature type="domain" description="ResB-like" evidence="7">
    <location>
        <begin position="79"/>
        <end position="531"/>
    </location>
</feature>
<dbReference type="RefSeq" id="WP_012992053.1">
    <property type="nucleotide sequence ID" value="NC_013894.1"/>
</dbReference>
<evidence type="ECO:0000256" key="2">
    <source>
        <dbReference type="ARBA" id="ARBA00022692"/>
    </source>
</evidence>
<feature type="transmembrane region" description="Helical" evidence="6">
    <location>
        <begin position="483"/>
        <end position="503"/>
    </location>
</feature>
<evidence type="ECO:0000313" key="9">
    <source>
        <dbReference type="Proteomes" id="UP000002043"/>
    </source>
</evidence>
<keyword evidence="5 6" id="KW-0472">Membrane</keyword>
<feature type="transmembrane region" description="Helical" evidence="6">
    <location>
        <begin position="30"/>
        <end position="55"/>
    </location>
</feature>
<dbReference type="eggNOG" id="COG1333">
    <property type="taxonomic scope" value="Bacteria"/>
</dbReference>
<sequence length="547" mass="62817">MKGFPFFVLSFLFLVGTVVVGVFHMEERGYMYYFVLLLALSLFLVASANVTFAAIRDLLKDYKKQGNILGFLYDFFASLKLAIFLMLTIGIVSMLGSTYIQQNQPIGFYLDRYGADIGLWIWKLWLNDVFHSWYYILLIVLLAINLTVCSIKRLPSVWKHSFGKERFLKLDEKMERHMRPLLVYPKTDITEDMLVKFVKKEGFKVFVNKEENTLYLYGEKGRFSRLGVFVVHIALLVIMAGGLLDALMGVRGNLTVAEGSREDRLVIPGKDKVLKLPFQIHLESFHIVTYEEEAKREGRVFRGDPSIKDAVASYESNIKIVQGGQVVAQGITAVNNPFRYGPYRIFQASYGLTGEAGEVLLTVYDRQKLFQERDPQTAFLGTVKLKAGQVGDFRGMLLSIDRSTLNIENEQAGFNGEFKPAIILKVIKDHRSYDVPVIYSPELTIFAYSQIPQLKDFPYIFFMEEFKPRFFSGFQITYSPGMWVIWTGSALLVLGLILAFYTVHRKVWIKYQAGILKVAFWSHKFKEEYRKSMIIKLKELGDVEETS</sequence>